<feature type="compositionally biased region" description="Low complexity" evidence="1">
    <location>
        <begin position="9"/>
        <end position="20"/>
    </location>
</feature>
<evidence type="ECO:0000313" key="2">
    <source>
        <dbReference type="EMBL" id="ABA93697.1"/>
    </source>
</evidence>
<name>Q2R477_ORYSJ</name>
<reference evidence="2" key="3">
    <citation type="submission" date="2006-01" db="EMBL/GenBank/DDBJ databases">
        <authorList>
            <person name="Buell R."/>
        </authorList>
    </citation>
    <scope>NUCLEOTIDE SEQUENCE</scope>
</reference>
<gene>
    <name evidence="2" type="ordered locus">LOC_Os11g29430</name>
</gene>
<feature type="region of interest" description="Disordered" evidence="1">
    <location>
        <begin position="148"/>
        <end position="167"/>
    </location>
</feature>
<feature type="compositionally biased region" description="Low complexity" evidence="1">
    <location>
        <begin position="190"/>
        <end position="206"/>
    </location>
</feature>
<proteinExistence type="predicted"/>
<dbReference type="EMBL" id="DP000010">
    <property type="protein sequence ID" value="ABA93697.1"/>
    <property type="molecule type" value="Genomic_DNA"/>
</dbReference>
<protein>
    <submittedName>
        <fullName evidence="2">Uncharacterized protein</fullName>
    </submittedName>
</protein>
<feature type="region of interest" description="Disordered" evidence="1">
    <location>
        <begin position="183"/>
        <end position="228"/>
    </location>
</feature>
<reference evidence="2" key="2">
    <citation type="submission" date="2005-04" db="EMBL/GenBank/DDBJ databases">
        <authorList>
            <person name="Buell C.R."/>
            <person name="Wing R.A."/>
            <person name="McCombie W.A."/>
            <person name="Ouyang S."/>
        </authorList>
    </citation>
    <scope>NUCLEOTIDE SEQUENCE</scope>
</reference>
<feature type="compositionally biased region" description="Low complexity" evidence="1">
    <location>
        <begin position="216"/>
        <end position="228"/>
    </location>
</feature>
<evidence type="ECO:0000256" key="1">
    <source>
        <dbReference type="SAM" id="MobiDB-lite"/>
    </source>
</evidence>
<organism evidence="2">
    <name type="scientific">Oryza sativa subsp. japonica</name>
    <name type="common">Rice</name>
    <dbReference type="NCBI Taxonomy" id="39947"/>
    <lineage>
        <taxon>Eukaryota</taxon>
        <taxon>Viridiplantae</taxon>
        <taxon>Streptophyta</taxon>
        <taxon>Embryophyta</taxon>
        <taxon>Tracheophyta</taxon>
        <taxon>Spermatophyta</taxon>
        <taxon>Magnoliopsida</taxon>
        <taxon>Liliopsida</taxon>
        <taxon>Poales</taxon>
        <taxon>Poaceae</taxon>
        <taxon>BOP clade</taxon>
        <taxon>Oryzoideae</taxon>
        <taxon>Oryzeae</taxon>
        <taxon>Oryzinae</taxon>
        <taxon>Oryza</taxon>
        <taxon>Oryza sativa</taxon>
    </lineage>
</organism>
<sequence>MASCPSLFSGRTRAGSSRRAPASRRTRRRPWSRGIGRRRAAVTLFTAGLPSRRRRSRGTPSVAAAGTVILTPPHLRRLTPLDRPRLLTTPSMPSTAAHWLSSRARARRAGAHAAAAAACLGQRTRRRAASGRPYTDEILQYMGRSCKQEHELTSPQASGGGSSRPASRYLRPIDIVLDGHGLMKLPPLESPSAATTLSSTPSTAAMRPRRPPPPTTCCSTTTTTRTGP</sequence>
<reference evidence="2" key="1">
    <citation type="journal article" date="2005" name="BMC Biol.">
        <title>The sequence of rice chromosomes 11 and 12, rich in disease resistance genes and recent gene duplications.</title>
        <authorList>
            <consortium name="The rice chromosomes 11 and 12 sequencing consortia"/>
        </authorList>
    </citation>
    <scope>NUCLEOTIDE SEQUENCE [LARGE SCALE GENOMIC DNA]</scope>
</reference>
<feature type="compositionally biased region" description="Basic residues" evidence="1">
    <location>
        <begin position="21"/>
        <end position="37"/>
    </location>
</feature>
<dbReference type="AlphaFoldDB" id="Q2R477"/>
<accession>Q2R477</accession>
<feature type="region of interest" description="Disordered" evidence="1">
    <location>
        <begin position="1"/>
        <end position="37"/>
    </location>
</feature>